<dbReference type="Gene3D" id="1.10.220.160">
    <property type="match status" value="1"/>
</dbReference>
<organism evidence="11 12">
    <name type="scientific">Aphanomyces stellatus</name>
    <dbReference type="NCBI Taxonomy" id="120398"/>
    <lineage>
        <taxon>Eukaryota</taxon>
        <taxon>Sar</taxon>
        <taxon>Stramenopiles</taxon>
        <taxon>Oomycota</taxon>
        <taxon>Saprolegniomycetes</taxon>
        <taxon>Saprolegniales</taxon>
        <taxon>Verrucalvaceae</taxon>
        <taxon>Aphanomyces</taxon>
    </lineage>
</organism>
<dbReference type="PANTHER" id="PTHR12197:SF251">
    <property type="entry name" value="EG:BACR7C10.4 PROTEIN"/>
    <property type="match status" value="1"/>
</dbReference>
<evidence type="ECO:0000256" key="6">
    <source>
        <dbReference type="ARBA" id="ARBA00022833"/>
    </source>
</evidence>
<evidence type="ECO:0000256" key="3">
    <source>
        <dbReference type="ARBA" id="ARBA00022691"/>
    </source>
</evidence>
<evidence type="ECO:0000313" key="11">
    <source>
        <dbReference type="EMBL" id="VFT78375.1"/>
    </source>
</evidence>
<evidence type="ECO:0000259" key="8">
    <source>
        <dbReference type="PROSITE" id="PS50280"/>
    </source>
</evidence>
<evidence type="ECO:0000313" key="12">
    <source>
        <dbReference type="Proteomes" id="UP000332933"/>
    </source>
</evidence>
<keyword evidence="4" id="KW-0479">Metal-binding</keyword>
<dbReference type="PROSITE" id="PS01360">
    <property type="entry name" value="ZF_MYND_1"/>
    <property type="match status" value="1"/>
</dbReference>
<dbReference type="EMBL" id="VJMH01000081">
    <property type="protein sequence ID" value="KAF0719269.1"/>
    <property type="molecule type" value="Genomic_DNA"/>
</dbReference>
<keyword evidence="1" id="KW-0489">Methyltransferase</keyword>
<dbReference type="Gene3D" id="6.10.140.2220">
    <property type="match status" value="1"/>
</dbReference>
<dbReference type="InterPro" id="IPR050869">
    <property type="entry name" value="H3K4_H4K5_MeTrfase"/>
</dbReference>
<keyword evidence="2" id="KW-0808">Transferase</keyword>
<gene>
    <name evidence="11" type="primary">Aste57867_1155</name>
    <name evidence="10" type="ORF">As57867_001154</name>
    <name evidence="11" type="ORF">ASTE57867_1155</name>
</gene>
<accession>A0A485K8M5</accession>
<evidence type="ECO:0000256" key="4">
    <source>
        <dbReference type="ARBA" id="ARBA00022723"/>
    </source>
</evidence>
<dbReference type="GO" id="GO:0008270">
    <property type="term" value="F:zinc ion binding"/>
    <property type="evidence" value="ECO:0007669"/>
    <property type="project" value="UniProtKB-KW"/>
</dbReference>
<dbReference type="GO" id="GO:0032259">
    <property type="term" value="P:methylation"/>
    <property type="evidence" value="ECO:0007669"/>
    <property type="project" value="UniProtKB-KW"/>
</dbReference>
<dbReference type="FunFam" id="2.170.270.10:FF:000013">
    <property type="entry name" value="Histone-lysine N-methyltransferase SMYD1 isoform 1"/>
    <property type="match status" value="1"/>
</dbReference>
<evidence type="ECO:0000259" key="9">
    <source>
        <dbReference type="PROSITE" id="PS50865"/>
    </source>
</evidence>
<evidence type="ECO:0000313" key="10">
    <source>
        <dbReference type="EMBL" id="KAF0719269.1"/>
    </source>
</evidence>
<dbReference type="OrthoDB" id="194692at2759"/>
<keyword evidence="5 7" id="KW-0863">Zinc-finger</keyword>
<evidence type="ECO:0000256" key="1">
    <source>
        <dbReference type="ARBA" id="ARBA00022603"/>
    </source>
</evidence>
<feature type="domain" description="MYND-type" evidence="9">
    <location>
        <begin position="43"/>
        <end position="79"/>
    </location>
</feature>
<dbReference type="GO" id="GO:0005634">
    <property type="term" value="C:nucleus"/>
    <property type="evidence" value="ECO:0007669"/>
    <property type="project" value="TreeGrafter"/>
</dbReference>
<dbReference type="InterPro" id="IPR002893">
    <property type="entry name" value="Znf_MYND"/>
</dbReference>
<dbReference type="Pfam" id="PF00856">
    <property type="entry name" value="SET"/>
    <property type="match status" value="1"/>
</dbReference>
<reference evidence="10" key="2">
    <citation type="submission" date="2019-06" db="EMBL/GenBank/DDBJ databases">
        <title>Genomics analysis of Aphanomyces spp. identifies a new class of oomycete effector associated with host adaptation.</title>
        <authorList>
            <person name="Gaulin E."/>
        </authorList>
    </citation>
    <scope>NUCLEOTIDE SEQUENCE</scope>
    <source>
        <strain evidence="10">CBS 578.67</strain>
    </source>
</reference>
<keyword evidence="12" id="KW-1185">Reference proteome</keyword>
<sequence>MYQRQVLDGRGNSAVATRPIAAGACVLKCDPCSAVPLDMSTTCAYCFAPGARRCGLCKVMHYCSRPCQLADWAVHGVECKYLAAHLHANPMTPTLLLATRILRLPSLMGAVAHLVPNWDAHLASQREQYLSMGALVLSVLARMKPKTMPILPTLETAATLFAQLNCNAFTVCTLEHVPVGIGMYPEAALLNHSCAPNCIITFHKRQLQIRAIRPIPSGEELTVSYIELMATHHDRQDELRASYFFTCQCSRCLTPEPSDLTALVDTVDRATDVHLQVHQLEAMADEMEGRQETRGAVDARLRALALAQSIYGPRHVALTLAMETTANLITSTQHAPRRTAADMDTAAGLYTAVLANHSHVHGPWTMDAFRGLCTLKLARLLLDMHAFAAALPHARDACRLLSITHGDDASIVTDAVATLHEIQANVVLLH</sequence>
<proteinExistence type="predicted"/>
<keyword evidence="6" id="KW-0862">Zinc</keyword>
<evidence type="ECO:0000256" key="7">
    <source>
        <dbReference type="PROSITE-ProRule" id="PRU00134"/>
    </source>
</evidence>
<dbReference type="InterPro" id="IPR001214">
    <property type="entry name" value="SET_dom"/>
</dbReference>
<dbReference type="AlphaFoldDB" id="A0A485K8M5"/>
<dbReference type="Pfam" id="PF01753">
    <property type="entry name" value="zf-MYND"/>
    <property type="match status" value="1"/>
</dbReference>
<dbReference type="PANTHER" id="PTHR12197">
    <property type="entry name" value="HISTONE-LYSINE N-METHYLTRANSFERASE SMYD"/>
    <property type="match status" value="1"/>
</dbReference>
<dbReference type="PROSITE" id="PS50865">
    <property type="entry name" value="ZF_MYND_2"/>
    <property type="match status" value="1"/>
</dbReference>
<feature type="domain" description="SET" evidence="8">
    <location>
        <begin position="1"/>
        <end position="226"/>
    </location>
</feature>
<dbReference type="InterPro" id="IPR011990">
    <property type="entry name" value="TPR-like_helical_dom_sf"/>
</dbReference>
<dbReference type="GO" id="GO:0008168">
    <property type="term" value="F:methyltransferase activity"/>
    <property type="evidence" value="ECO:0007669"/>
    <property type="project" value="UniProtKB-KW"/>
</dbReference>
<name>A0A485K8M5_9STRA</name>
<dbReference type="InterPro" id="IPR046341">
    <property type="entry name" value="SET_dom_sf"/>
</dbReference>
<dbReference type="Proteomes" id="UP000332933">
    <property type="component" value="Unassembled WGS sequence"/>
</dbReference>
<evidence type="ECO:0000256" key="2">
    <source>
        <dbReference type="ARBA" id="ARBA00022679"/>
    </source>
</evidence>
<evidence type="ECO:0000256" key="5">
    <source>
        <dbReference type="ARBA" id="ARBA00022771"/>
    </source>
</evidence>
<dbReference type="EMBL" id="CAADRA010000081">
    <property type="protein sequence ID" value="VFT78375.1"/>
    <property type="molecule type" value="Genomic_DNA"/>
</dbReference>
<dbReference type="SUPFAM" id="SSF82199">
    <property type="entry name" value="SET domain"/>
    <property type="match status" value="1"/>
</dbReference>
<dbReference type="PROSITE" id="PS50280">
    <property type="entry name" value="SET"/>
    <property type="match status" value="1"/>
</dbReference>
<protein>
    <submittedName>
        <fullName evidence="11">Aste57867_1155 protein</fullName>
    </submittedName>
</protein>
<dbReference type="Gene3D" id="2.170.270.10">
    <property type="entry name" value="SET domain"/>
    <property type="match status" value="1"/>
</dbReference>
<keyword evidence="3" id="KW-0949">S-adenosyl-L-methionine</keyword>
<dbReference type="Gene3D" id="1.25.40.10">
    <property type="entry name" value="Tetratricopeptide repeat domain"/>
    <property type="match status" value="1"/>
</dbReference>
<reference evidence="11 12" key="1">
    <citation type="submission" date="2019-03" db="EMBL/GenBank/DDBJ databases">
        <authorList>
            <person name="Gaulin E."/>
            <person name="Dumas B."/>
        </authorList>
    </citation>
    <scope>NUCLEOTIDE SEQUENCE [LARGE SCALE GENOMIC DNA]</scope>
    <source>
        <strain evidence="11">CBS 568.67</strain>
    </source>
</reference>